<evidence type="ECO:0000256" key="1">
    <source>
        <dbReference type="ARBA" id="ARBA00001974"/>
    </source>
</evidence>
<dbReference type="KEGG" id="csep:CP523_14770"/>
<keyword evidence="4 6" id="KW-0274">FAD</keyword>
<feature type="domain" description="Acyl-CoA dehydrogenase/oxidase N-terminal" evidence="9">
    <location>
        <begin position="6"/>
        <end position="117"/>
    </location>
</feature>
<name>A0A9N7PK64_CLOSE</name>
<dbReference type="SUPFAM" id="SSF56645">
    <property type="entry name" value="Acyl-CoA dehydrogenase NM domain-like"/>
    <property type="match status" value="1"/>
</dbReference>
<dbReference type="PANTHER" id="PTHR43884">
    <property type="entry name" value="ACYL-COA DEHYDROGENASE"/>
    <property type="match status" value="1"/>
</dbReference>
<dbReference type="EMBL" id="CP023671">
    <property type="protein sequence ID" value="AYE35591.1"/>
    <property type="molecule type" value="Genomic_DNA"/>
</dbReference>
<dbReference type="OrthoDB" id="9802447at2"/>
<dbReference type="Gene3D" id="2.40.110.10">
    <property type="entry name" value="Butyryl-CoA Dehydrogenase, subunit A, domain 2"/>
    <property type="match status" value="1"/>
</dbReference>
<evidence type="ECO:0000256" key="5">
    <source>
        <dbReference type="ARBA" id="ARBA00023002"/>
    </source>
</evidence>
<dbReference type="FunFam" id="1.20.140.10:FF:000004">
    <property type="entry name" value="Acyl-CoA dehydrogenase FadE25"/>
    <property type="match status" value="1"/>
</dbReference>
<keyword evidence="13" id="KW-1185">Reference proteome</keyword>
<dbReference type="Gene3D" id="1.10.540.10">
    <property type="entry name" value="Acyl-CoA dehydrogenase/oxidase, N-terminal domain"/>
    <property type="match status" value="1"/>
</dbReference>
<dbReference type="RefSeq" id="WP_066676125.1">
    <property type="nucleotide sequence ID" value="NZ_CABMIZ010000013.1"/>
</dbReference>
<organism evidence="10 12">
    <name type="scientific">Clostridium septicum</name>
    <dbReference type="NCBI Taxonomy" id="1504"/>
    <lineage>
        <taxon>Bacteria</taxon>
        <taxon>Bacillati</taxon>
        <taxon>Bacillota</taxon>
        <taxon>Clostridia</taxon>
        <taxon>Eubacteriales</taxon>
        <taxon>Clostridiaceae</taxon>
        <taxon>Clostridium</taxon>
    </lineage>
</organism>
<dbReference type="InterPro" id="IPR013786">
    <property type="entry name" value="AcylCoA_DH/ox_N"/>
</dbReference>
<proteinExistence type="inferred from homology"/>
<dbReference type="InterPro" id="IPR036250">
    <property type="entry name" value="AcylCo_DH-like_C"/>
</dbReference>
<evidence type="ECO:0000259" key="7">
    <source>
        <dbReference type="Pfam" id="PF00441"/>
    </source>
</evidence>
<dbReference type="PANTHER" id="PTHR43884:SF12">
    <property type="entry name" value="ISOVALERYL-COA DEHYDROGENASE, MITOCHONDRIAL-RELATED"/>
    <property type="match status" value="1"/>
</dbReference>
<feature type="domain" description="Acyl-CoA oxidase/dehydrogenase middle" evidence="8">
    <location>
        <begin position="122"/>
        <end position="217"/>
    </location>
</feature>
<protein>
    <submittedName>
        <fullName evidence="10 11">Acyl-CoA dehydrogenase</fullName>
    </submittedName>
</protein>
<evidence type="ECO:0000313" key="11">
    <source>
        <dbReference type="EMBL" id="USS02195.1"/>
    </source>
</evidence>
<dbReference type="InterPro" id="IPR009075">
    <property type="entry name" value="AcylCo_DH/oxidase_C"/>
</dbReference>
<dbReference type="PROSITE" id="PS00072">
    <property type="entry name" value="ACYL_COA_DH_1"/>
    <property type="match status" value="1"/>
</dbReference>
<dbReference type="PROSITE" id="PS00073">
    <property type="entry name" value="ACYL_COA_DH_2"/>
    <property type="match status" value="1"/>
</dbReference>
<dbReference type="FunFam" id="2.40.110.10:FF:000001">
    <property type="entry name" value="Acyl-CoA dehydrogenase, mitochondrial"/>
    <property type="match status" value="1"/>
</dbReference>
<keyword evidence="3 6" id="KW-0285">Flavoprotein</keyword>
<reference evidence="10 12" key="1">
    <citation type="submission" date="2017-09" db="EMBL/GenBank/DDBJ databases">
        <authorList>
            <person name="Thomas P."/>
            <person name="Seyboldt C."/>
        </authorList>
    </citation>
    <scope>NUCLEOTIDE SEQUENCE [LARGE SCALE GENOMIC DNA]</scope>
    <source>
        <strain evidence="10 12">DSM 7534</strain>
    </source>
</reference>
<dbReference type="GO" id="GO:0050660">
    <property type="term" value="F:flavin adenine dinucleotide binding"/>
    <property type="evidence" value="ECO:0007669"/>
    <property type="project" value="InterPro"/>
</dbReference>
<dbReference type="Pfam" id="PF00441">
    <property type="entry name" value="Acyl-CoA_dh_1"/>
    <property type="match status" value="1"/>
</dbReference>
<dbReference type="GO" id="GO:0003995">
    <property type="term" value="F:acyl-CoA dehydrogenase activity"/>
    <property type="evidence" value="ECO:0007669"/>
    <property type="project" value="InterPro"/>
</dbReference>
<keyword evidence="5 6" id="KW-0560">Oxidoreductase</keyword>
<dbReference type="InterPro" id="IPR046373">
    <property type="entry name" value="Acyl-CoA_Oxase/DH_mid-dom_sf"/>
</dbReference>
<evidence type="ECO:0000259" key="9">
    <source>
        <dbReference type="Pfam" id="PF02771"/>
    </source>
</evidence>
<evidence type="ECO:0000256" key="2">
    <source>
        <dbReference type="ARBA" id="ARBA00009347"/>
    </source>
</evidence>
<reference evidence="11" key="2">
    <citation type="submission" date="2022-06" db="EMBL/GenBank/DDBJ databases">
        <authorList>
            <person name="Holder M.E."/>
            <person name="Ajami N.J."/>
            <person name="Petrosino J.F."/>
        </authorList>
    </citation>
    <scope>NUCLEOTIDE SEQUENCE</scope>
    <source>
        <strain evidence="11">RMA 8861</strain>
    </source>
</reference>
<dbReference type="Pfam" id="PF02771">
    <property type="entry name" value="Acyl-CoA_dh_N"/>
    <property type="match status" value="1"/>
</dbReference>
<accession>A0A9N7PK64</accession>
<evidence type="ECO:0000256" key="3">
    <source>
        <dbReference type="ARBA" id="ARBA00022630"/>
    </source>
</evidence>
<dbReference type="Proteomes" id="UP000280586">
    <property type="component" value="Chromosome"/>
</dbReference>
<evidence type="ECO:0000313" key="13">
    <source>
        <dbReference type="Proteomes" id="UP001055437"/>
    </source>
</evidence>
<dbReference type="EMBL" id="CP099799">
    <property type="protein sequence ID" value="USS02195.1"/>
    <property type="molecule type" value="Genomic_DNA"/>
</dbReference>
<dbReference type="InterPro" id="IPR006091">
    <property type="entry name" value="Acyl-CoA_Oxase/DH_mid-dom"/>
</dbReference>
<evidence type="ECO:0000313" key="12">
    <source>
        <dbReference type="Proteomes" id="UP000280586"/>
    </source>
</evidence>
<dbReference type="InterPro" id="IPR006089">
    <property type="entry name" value="Acyl-CoA_DH_CS"/>
</dbReference>
<dbReference type="SUPFAM" id="SSF47203">
    <property type="entry name" value="Acyl-CoA dehydrogenase C-terminal domain-like"/>
    <property type="match status" value="1"/>
</dbReference>
<evidence type="ECO:0000313" key="10">
    <source>
        <dbReference type="EMBL" id="AYE35591.1"/>
    </source>
</evidence>
<evidence type="ECO:0000256" key="4">
    <source>
        <dbReference type="ARBA" id="ARBA00022827"/>
    </source>
</evidence>
<dbReference type="GeneID" id="303561950"/>
<dbReference type="FunFam" id="1.10.540.10:FF:000002">
    <property type="entry name" value="Acyl-CoA dehydrogenase FadE19"/>
    <property type="match status" value="1"/>
</dbReference>
<dbReference type="PIRSF" id="PIRSF016578">
    <property type="entry name" value="HsaA"/>
    <property type="match status" value="1"/>
</dbReference>
<gene>
    <name evidence="10" type="ORF">CP523_14770</name>
    <name evidence="11" type="ORF">NH397_07205</name>
</gene>
<sequence length="379" mass="41535">MDFNLSKEQELVRQLTRDFTEKEIKPVVINYDEKGEFPINIYKKMGEIGLIGIPYPREYSGAGGDYLSYVIAIEEVSKICASLGIAQSVTTSLCSGAIYNNGTEKQKKKYLPDLLKGRKVGCFGLTESNAGSDASGLQTVAIKNGDNYILNGTKTFITNAPLADIFVIVAITDKAKGPKGISTFIVEKDFKGISIGNIENKCGIRSAQVSEILLDNCIVPAENMLGREGQGLKIALASLDGGRIGVAAQGLGIAEGAFEIAKNYMKERKQFGKPLFKNQYLAFKMAELEIEIEQSKYILYKAAMDKQEGKPYGLSAAKAKVCCTNTAMKVTTEAVQMLGGYGYMKDYHVERMFRDAKITQIYEGTNEIQKLIISGTLFK</sequence>
<evidence type="ECO:0000256" key="6">
    <source>
        <dbReference type="RuleBase" id="RU362125"/>
    </source>
</evidence>
<dbReference type="Pfam" id="PF02770">
    <property type="entry name" value="Acyl-CoA_dh_M"/>
    <property type="match status" value="1"/>
</dbReference>
<dbReference type="Proteomes" id="UP001055437">
    <property type="component" value="Chromosome"/>
</dbReference>
<dbReference type="Gene3D" id="1.20.140.10">
    <property type="entry name" value="Butyryl-CoA Dehydrogenase, subunit A, domain 3"/>
    <property type="match status" value="1"/>
</dbReference>
<dbReference type="InterPro" id="IPR037069">
    <property type="entry name" value="AcylCoA_DH/ox_N_sf"/>
</dbReference>
<feature type="domain" description="Acyl-CoA dehydrogenase/oxidase C-terminal" evidence="7">
    <location>
        <begin position="229"/>
        <end position="374"/>
    </location>
</feature>
<dbReference type="InterPro" id="IPR009100">
    <property type="entry name" value="AcylCoA_DH/oxidase_NM_dom_sf"/>
</dbReference>
<evidence type="ECO:0000259" key="8">
    <source>
        <dbReference type="Pfam" id="PF02770"/>
    </source>
</evidence>
<comment type="cofactor">
    <cofactor evidence="1 6">
        <name>FAD</name>
        <dbReference type="ChEBI" id="CHEBI:57692"/>
    </cofactor>
</comment>
<dbReference type="AlphaFoldDB" id="A0A9N7PK64"/>
<comment type="similarity">
    <text evidence="2 6">Belongs to the acyl-CoA dehydrogenase family.</text>
</comment>